<name>A0A938XQL7_9FIRM</name>
<evidence type="ECO:0000259" key="2">
    <source>
        <dbReference type="Pfam" id="PF12945"/>
    </source>
</evidence>
<keyword evidence="4" id="KW-1185">Reference proteome</keyword>
<evidence type="ECO:0000313" key="3">
    <source>
        <dbReference type="EMBL" id="MBM7555809.1"/>
    </source>
</evidence>
<keyword evidence="3" id="KW-0969">Cilium</keyword>
<keyword evidence="3" id="KW-0966">Cell projection</keyword>
<accession>A0A938XQL7</accession>
<dbReference type="Proteomes" id="UP000774000">
    <property type="component" value="Unassembled WGS sequence"/>
</dbReference>
<dbReference type="Gene3D" id="2.40.10.220">
    <property type="entry name" value="predicted glycosyltransferase like domains"/>
    <property type="match status" value="1"/>
</dbReference>
<feature type="domain" description="PilZ" evidence="1">
    <location>
        <begin position="97"/>
        <end position="207"/>
    </location>
</feature>
<gene>
    <name evidence="3" type="ORF">JOC47_000643</name>
</gene>
<dbReference type="AlphaFoldDB" id="A0A938XQL7"/>
<comment type="caution">
    <text evidence="3">The sequence shown here is derived from an EMBL/GenBank/DDBJ whole genome shotgun (WGS) entry which is preliminary data.</text>
</comment>
<protein>
    <submittedName>
        <fullName evidence="3">C-di-GMP-binding flagellar brake protein YcgR</fullName>
    </submittedName>
</protein>
<dbReference type="Pfam" id="PF07238">
    <property type="entry name" value="PilZ"/>
    <property type="match status" value="1"/>
</dbReference>
<organism evidence="3 4">
    <name type="scientific">Halanaerobacter jeridensis</name>
    <dbReference type="NCBI Taxonomy" id="706427"/>
    <lineage>
        <taxon>Bacteria</taxon>
        <taxon>Bacillati</taxon>
        <taxon>Bacillota</taxon>
        <taxon>Clostridia</taxon>
        <taxon>Halanaerobiales</taxon>
        <taxon>Halobacteroidaceae</taxon>
        <taxon>Halanaerobacter</taxon>
    </lineage>
</organism>
<dbReference type="GO" id="GO:0035438">
    <property type="term" value="F:cyclic-di-GMP binding"/>
    <property type="evidence" value="ECO:0007669"/>
    <property type="project" value="InterPro"/>
</dbReference>
<keyword evidence="3" id="KW-0282">Flagellum</keyword>
<dbReference type="Pfam" id="PF12945">
    <property type="entry name" value="PilZNR"/>
    <property type="match status" value="1"/>
</dbReference>
<evidence type="ECO:0000313" key="4">
    <source>
        <dbReference type="Proteomes" id="UP000774000"/>
    </source>
</evidence>
<dbReference type="EMBL" id="JAFBDQ010000003">
    <property type="protein sequence ID" value="MBM7555809.1"/>
    <property type="molecule type" value="Genomic_DNA"/>
</dbReference>
<dbReference type="RefSeq" id="WP_204700535.1">
    <property type="nucleotide sequence ID" value="NZ_JAFBDQ010000003.1"/>
</dbReference>
<dbReference type="SUPFAM" id="SSF141371">
    <property type="entry name" value="PilZ domain-like"/>
    <property type="match status" value="1"/>
</dbReference>
<sequence length="219" mass="25660">MHQNKISSGQKVTIGKDYNNNTNLYRVRVLAVYKKMIELELPKKDGQKPDIIEQGELLTISFAGQAGLNRLDVKVKRVKEYRKKFIVTRKSKIRRIQRRKYVRLPLRKEIEYQRIINIEDNFLSAMMLDISASGLKIRLEELNGVAMYQVLDLKLNNLSCGINLLKGRVVRLDEKEDPDPKKPFYDLGVEFIDISVTEQEKLIEWVLFKQRQLRQKGVL</sequence>
<proteinExistence type="predicted"/>
<dbReference type="InterPro" id="IPR009926">
    <property type="entry name" value="T3SS_YcgR_PilZN"/>
</dbReference>
<dbReference type="InterPro" id="IPR009875">
    <property type="entry name" value="PilZ_domain"/>
</dbReference>
<feature type="domain" description="Type III secretion system flagellar brake protein YcgR PilZN" evidence="2">
    <location>
        <begin position="9"/>
        <end position="80"/>
    </location>
</feature>
<reference evidence="3" key="1">
    <citation type="submission" date="2021-01" db="EMBL/GenBank/DDBJ databases">
        <title>Genomic Encyclopedia of Type Strains, Phase IV (KMG-IV): sequencing the most valuable type-strain genomes for metagenomic binning, comparative biology and taxonomic classification.</title>
        <authorList>
            <person name="Goeker M."/>
        </authorList>
    </citation>
    <scope>NUCLEOTIDE SEQUENCE</scope>
    <source>
        <strain evidence="3">DSM 23230</strain>
    </source>
</reference>
<evidence type="ECO:0000259" key="1">
    <source>
        <dbReference type="Pfam" id="PF07238"/>
    </source>
</evidence>